<reference evidence="8" key="1">
    <citation type="submission" date="2011-05" db="EMBL/GenBank/DDBJ databases">
        <authorList>
            <person name="Richards S.R."/>
            <person name="Qu J."/>
            <person name="Jiang H."/>
            <person name="Jhangiani S.N."/>
            <person name="Agravi P."/>
            <person name="Goodspeed R."/>
            <person name="Gross S."/>
            <person name="Mandapat C."/>
            <person name="Jackson L."/>
            <person name="Mathew T."/>
            <person name="Pu L."/>
            <person name="Thornton R."/>
            <person name="Saada N."/>
            <person name="Wilczek-Boney K.B."/>
            <person name="Lee S."/>
            <person name="Kovar C."/>
            <person name="Wu Y."/>
            <person name="Scherer S.E."/>
            <person name="Worley K.C."/>
            <person name="Muzny D.M."/>
            <person name="Gibbs R."/>
        </authorList>
    </citation>
    <scope>NUCLEOTIDE SEQUENCE</scope>
    <source>
        <strain evidence="8">Brora</strain>
    </source>
</reference>
<feature type="domain" description="TEX10-like TPR repeats" evidence="6">
    <location>
        <begin position="465"/>
        <end position="697"/>
    </location>
</feature>
<dbReference type="Proteomes" id="UP000014500">
    <property type="component" value="Unassembled WGS sequence"/>
</dbReference>
<dbReference type="PANTHER" id="PTHR16056">
    <property type="entry name" value="REGULATOR OF MICROTUBULE DYNAMICS PROTEIN"/>
    <property type="match status" value="1"/>
</dbReference>
<reference evidence="7" key="2">
    <citation type="submission" date="2015-02" db="UniProtKB">
        <authorList>
            <consortium name="EnsemblMetazoa"/>
        </authorList>
    </citation>
    <scope>IDENTIFICATION</scope>
</reference>
<dbReference type="EnsemblMetazoa" id="SMAR010901-RA">
    <property type="protein sequence ID" value="SMAR010901-PA"/>
    <property type="gene ID" value="SMAR010901"/>
</dbReference>
<comment type="subcellular location">
    <subcellularLocation>
        <location evidence="1">Nucleus</location>
        <location evidence="1">Nucleolus</location>
    </subcellularLocation>
    <subcellularLocation>
        <location evidence="2">Nucleus</location>
        <location evidence="2">Nucleoplasm</location>
    </subcellularLocation>
</comment>
<dbReference type="Pfam" id="PF12333">
    <property type="entry name" value="Ipi1_N"/>
    <property type="match status" value="1"/>
</dbReference>
<evidence type="ECO:0000313" key="7">
    <source>
        <dbReference type="EnsemblMetazoa" id="SMAR010901-PA"/>
    </source>
</evidence>
<dbReference type="InterPro" id="IPR024679">
    <property type="entry name" value="Ipi1_N"/>
</dbReference>
<evidence type="ECO:0000313" key="8">
    <source>
        <dbReference type="Proteomes" id="UP000014500"/>
    </source>
</evidence>
<dbReference type="eggNOG" id="KOG2149">
    <property type="taxonomic scope" value="Eukaryota"/>
</dbReference>
<organism evidence="7 8">
    <name type="scientific">Strigamia maritima</name>
    <name type="common">European centipede</name>
    <name type="synonym">Geophilus maritimus</name>
    <dbReference type="NCBI Taxonomy" id="126957"/>
    <lineage>
        <taxon>Eukaryota</taxon>
        <taxon>Metazoa</taxon>
        <taxon>Ecdysozoa</taxon>
        <taxon>Arthropoda</taxon>
        <taxon>Myriapoda</taxon>
        <taxon>Chilopoda</taxon>
        <taxon>Pleurostigmophora</taxon>
        <taxon>Geophilomorpha</taxon>
        <taxon>Linotaeniidae</taxon>
        <taxon>Strigamia</taxon>
    </lineage>
</organism>
<dbReference type="InterPro" id="IPR011989">
    <property type="entry name" value="ARM-like"/>
</dbReference>
<evidence type="ECO:0000256" key="2">
    <source>
        <dbReference type="ARBA" id="ARBA00004642"/>
    </source>
</evidence>
<dbReference type="InterPro" id="IPR057949">
    <property type="entry name" value="TPR_TEX10"/>
</dbReference>
<protein>
    <submittedName>
        <fullName evidence="7">Uncharacterized protein</fullName>
    </submittedName>
</protein>
<name>T1JAX7_STRMM</name>
<dbReference type="HOGENOM" id="CLU_014208_0_0_1"/>
<dbReference type="GO" id="GO:0071339">
    <property type="term" value="C:MLL1 complex"/>
    <property type="evidence" value="ECO:0007669"/>
    <property type="project" value="TreeGrafter"/>
</dbReference>
<accession>T1JAX7</accession>
<evidence type="ECO:0000259" key="5">
    <source>
        <dbReference type="Pfam" id="PF12333"/>
    </source>
</evidence>
<evidence type="ECO:0000256" key="1">
    <source>
        <dbReference type="ARBA" id="ARBA00004604"/>
    </source>
</evidence>
<comment type="similarity">
    <text evidence="3">Belongs to the IPI1/TEX10 family.</text>
</comment>
<dbReference type="AlphaFoldDB" id="T1JAX7"/>
<dbReference type="InterPro" id="IPR016024">
    <property type="entry name" value="ARM-type_fold"/>
</dbReference>
<dbReference type="SUPFAM" id="SSF48371">
    <property type="entry name" value="ARM repeat"/>
    <property type="match status" value="1"/>
</dbReference>
<sequence length="796" mass="90988">MTSSSKKKKKKRADFQKIKLKAGRRLPKGLNVTNTAFKTRKIQIREQIRNDVAASAFEHGKKVFSLDDLLRNLNHQNSTTRQNALNGLKDLFNTNKQTICKNLNRILSSISKLFEDKSSDVRKSAQNVLESILSSATSKQISPVFPIVAAYLNCGMTHVEPAIQRDSLKFLDVVLRHFPELLMDSNPKILSNFLEQISRKTLNKSNTGRTLLVNPESRLTGQEWRLQVLRRVQKFIQAILSNSTKLKRGTGNDARNINWNSNLVHVHVPHPESILNEHFPCSGFSMYIFNDFMKKIFEKEFFEYFMMSFPYVATSNDASKNQQKGKKNANPLQGVNLKVLVCNLNLSIVYIFVKLSPTSTDKEKNWSSVIKYLIAVLQNPEYKVVAYDTKIMHDVLKTISTNNNFKDIGENLLSIALSCYKNDNISIKKKSFLLDLFSASSLNLDQATVSSPAITEWLMLLSKELLNAKLFSQVIPIAQTMATMQNEAFLSGLQLEKSNIIELLMNIEARDSESEKNCRGIIELLRYVKQFDTNDYKKLTKYIRNETISINNRCYCITILTLRYNKNAKEFCETEAPLFISFLLSLVLDPSESDLELKGSFLPLRLKVFDADTNLWPSRERILKAVCININEIENLNQLNELFVSYVCNLLNSDYNCSLICSWSIIKFLKDLNLLDAGFTSKDGFVEFLISTIYAELVYEKSSKVIDLAFENKLISYRIVSILEKMTKGIELEAQATTICILLSKLLQHWSPSKKYLLIIKDIAQHLKSRFGTAFTDSVGWNSLLYELEIKFESIN</sequence>
<dbReference type="EMBL" id="JH432007">
    <property type="status" value="NOT_ANNOTATED_CDS"/>
    <property type="molecule type" value="Genomic_DNA"/>
</dbReference>
<evidence type="ECO:0000256" key="3">
    <source>
        <dbReference type="ARBA" id="ARBA00006427"/>
    </source>
</evidence>
<evidence type="ECO:0000259" key="6">
    <source>
        <dbReference type="Pfam" id="PF25781"/>
    </source>
</evidence>
<evidence type="ECO:0000256" key="4">
    <source>
        <dbReference type="ARBA" id="ARBA00023242"/>
    </source>
</evidence>
<dbReference type="Pfam" id="PF25781">
    <property type="entry name" value="TPR_TEX10"/>
    <property type="match status" value="1"/>
</dbReference>
<dbReference type="Gene3D" id="1.25.10.10">
    <property type="entry name" value="Leucine-rich Repeat Variant"/>
    <property type="match status" value="1"/>
</dbReference>
<proteinExistence type="inferred from homology"/>
<keyword evidence="8" id="KW-1185">Reference proteome</keyword>
<dbReference type="PANTHER" id="PTHR16056:SF2">
    <property type="entry name" value="TESTIS-EXPRESSED PROTEIN 10"/>
    <property type="match status" value="1"/>
</dbReference>
<feature type="domain" description="Pre-rRNA-processing protein Ipi1 N-terminal" evidence="5">
    <location>
        <begin position="140"/>
        <end position="236"/>
    </location>
</feature>
<dbReference type="STRING" id="126957.T1JAX7"/>
<keyword evidence="4" id="KW-0539">Nucleus</keyword>